<feature type="transmembrane region" description="Helical" evidence="7">
    <location>
        <begin position="164"/>
        <end position="191"/>
    </location>
</feature>
<name>A0A931BAD7_9ACTN</name>
<dbReference type="PROSITE" id="PS50850">
    <property type="entry name" value="MFS"/>
    <property type="match status" value="1"/>
</dbReference>
<dbReference type="GO" id="GO:0005886">
    <property type="term" value="C:plasma membrane"/>
    <property type="evidence" value="ECO:0007669"/>
    <property type="project" value="UniProtKB-SubCell"/>
</dbReference>
<keyword evidence="5 7" id="KW-0472">Membrane</keyword>
<feature type="transmembrane region" description="Helical" evidence="7">
    <location>
        <begin position="317"/>
        <end position="339"/>
    </location>
</feature>
<evidence type="ECO:0000256" key="7">
    <source>
        <dbReference type="SAM" id="Phobius"/>
    </source>
</evidence>
<dbReference type="PRINTS" id="PR01988">
    <property type="entry name" value="EXPORTERBACE"/>
</dbReference>
<evidence type="ECO:0000313" key="10">
    <source>
        <dbReference type="Proteomes" id="UP000657385"/>
    </source>
</evidence>
<dbReference type="Proteomes" id="UP000657385">
    <property type="component" value="Unassembled WGS sequence"/>
</dbReference>
<dbReference type="CDD" id="cd06173">
    <property type="entry name" value="MFS_MefA_like"/>
    <property type="match status" value="1"/>
</dbReference>
<comment type="caution">
    <text evidence="9">The sequence shown here is derived from an EMBL/GenBank/DDBJ whole genome shotgun (WGS) entry which is preliminary data.</text>
</comment>
<dbReference type="AlphaFoldDB" id="A0A931BAD7"/>
<feature type="compositionally biased region" description="Polar residues" evidence="6">
    <location>
        <begin position="413"/>
        <end position="424"/>
    </location>
</feature>
<feature type="transmembrane region" description="Helical" evidence="7">
    <location>
        <begin position="264"/>
        <end position="285"/>
    </location>
</feature>
<dbReference type="InterPro" id="IPR022324">
    <property type="entry name" value="Bacilysin_exporter_BacE_put"/>
</dbReference>
<feature type="transmembrane region" description="Helical" evidence="7">
    <location>
        <begin position="90"/>
        <end position="118"/>
    </location>
</feature>
<dbReference type="GO" id="GO:0022857">
    <property type="term" value="F:transmembrane transporter activity"/>
    <property type="evidence" value="ECO:0007669"/>
    <property type="project" value="InterPro"/>
</dbReference>
<dbReference type="Gene3D" id="1.20.1250.20">
    <property type="entry name" value="MFS general substrate transporter like domains"/>
    <property type="match status" value="1"/>
</dbReference>
<feature type="transmembrane region" description="Helical" evidence="7">
    <location>
        <begin position="292"/>
        <end position="311"/>
    </location>
</feature>
<keyword evidence="2" id="KW-1003">Cell membrane</keyword>
<dbReference type="InterPro" id="IPR036259">
    <property type="entry name" value="MFS_trans_sf"/>
</dbReference>
<evidence type="ECO:0000256" key="6">
    <source>
        <dbReference type="SAM" id="MobiDB-lite"/>
    </source>
</evidence>
<feature type="transmembrane region" description="Helical" evidence="7">
    <location>
        <begin position="17"/>
        <end position="42"/>
    </location>
</feature>
<accession>A0A931BAD7</accession>
<evidence type="ECO:0000256" key="1">
    <source>
        <dbReference type="ARBA" id="ARBA00004651"/>
    </source>
</evidence>
<proteinExistence type="predicted"/>
<feature type="domain" description="Major facilitator superfamily (MFS) profile" evidence="8">
    <location>
        <begin position="13"/>
        <end position="406"/>
    </location>
</feature>
<dbReference type="RefSeq" id="WP_196194955.1">
    <property type="nucleotide sequence ID" value="NZ_JADPRT010000006.1"/>
</dbReference>
<keyword evidence="3 7" id="KW-0812">Transmembrane</keyword>
<protein>
    <submittedName>
        <fullName evidence="9">MFS transporter</fullName>
    </submittedName>
</protein>
<evidence type="ECO:0000256" key="5">
    <source>
        <dbReference type="ARBA" id="ARBA00023136"/>
    </source>
</evidence>
<evidence type="ECO:0000259" key="8">
    <source>
        <dbReference type="PROSITE" id="PS50850"/>
    </source>
</evidence>
<comment type="subcellular location">
    <subcellularLocation>
        <location evidence="1">Cell membrane</location>
        <topology evidence="1">Multi-pass membrane protein</topology>
    </subcellularLocation>
</comment>
<keyword evidence="10" id="KW-1185">Reference proteome</keyword>
<sequence length="424" mass="44468">MYRPAESGISATNYRKLLLGSAISNLGDGVSFVAIPLLAVALTRNPALLAGLSFAYSLPRLLMSTFSGVLADRSERRRMLVAVSVLRGLLLVALATAVALHAASIWMLYGVFVLLGLLETLADTSAFVLLPSVVEADGLTRANSQLSAAQTVLDEIMGPPLGGLLIGIGAALAVATDAASFLVAAVFFWMIRGVFRPTREELAETASPSTMRSELKEGLAYLFGHRTLLPLALSNFLANLAYMMPFSLLALYATKKIGLTPAEYGIALSVSALGSLLGTVVASPLQRRLGTVWALRSMVLLGVAAFAVLAVTSSPVVMTVALAVYFVNSTVWTICYNTWRQQLIPDHLRGRVGAATRSFGLLGLVIGSALAAVAGPTLGLRAPFWLAAGALGIAVLLPLSEAPQASAEESENRSVSAVSPQTQN</sequence>
<dbReference type="InterPro" id="IPR011701">
    <property type="entry name" value="MFS"/>
</dbReference>
<evidence type="ECO:0000256" key="4">
    <source>
        <dbReference type="ARBA" id="ARBA00022989"/>
    </source>
</evidence>
<dbReference type="EMBL" id="JADPRT010000006">
    <property type="protein sequence ID" value="MBF9069810.1"/>
    <property type="molecule type" value="Genomic_DNA"/>
</dbReference>
<evidence type="ECO:0000256" key="3">
    <source>
        <dbReference type="ARBA" id="ARBA00022692"/>
    </source>
</evidence>
<dbReference type="InterPro" id="IPR020846">
    <property type="entry name" value="MFS_dom"/>
</dbReference>
<gene>
    <name evidence="9" type="ORF">I2501_17450</name>
</gene>
<feature type="region of interest" description="Disordered" evidence="6">
    <location>
        <begin position="405"/>
        <end position="424"/>
    </location>
</feature>
<dbReference type="SUPFAM" id="SSF103473">
    <property type="entry name" value="MFS general substrate transporter"/>
    <property type="match status" value="1"/>
</dbReference>
<feature type="transmembrane region" description="Helical" evidence="7">
    <location>
        <begin position="359"/>
        <end position="378"/>
    </location>
</feature>
<dbReference type="PANTHER" id="PTHR23513:SF6">
    <property type="entry name" value="MAJOR FACILITATOR SUPERFAMILY ASSOCIATED DOMAIN-CONTAINING PROTEIN"/>
    <property type="match status" value="1"/>
</dbReference>
<organism evidence="9 10">
    <name type="scientific">Streptacidiphilus fuscans</name>
    <dbReference type="NCBI Taxonomy" id="2789292"/>
    <lineage>
        <taxon>Bacteria</taxon>
        <taxon>Bacillati</taxon>
        <taxon>Actinomycetota</taxon>
        <taxon>Actinomycetes</taxon>
        <taxon>Kitasatosporales</taxon>
        <taxon>Streptomycetaceae</taxon>
        <taxon>Streptacidiphilus</taxon>
    </lineage>
</organism>
<reference evidence="9" key="1">
    <citation type="submission" date="2020-11" db="EMBL/GenBank/DDBJ databases">
        <title>Isolation and identification of active actinomycetes.</title>
        <authorList>
            <person name="Yu B."/>
        </authorList>
    </citation>
    <scope>NUCLEOTIDE SEQUENCE</scope>
    <source>
        <strain evidence="9">NEAU-YB345</strain>
    </source>
</reference>
<evidence type="ECO:0000313" key="9">
    <source>
        <dbReference type="EMBL" id="MBF9069810.1"/>
    </source>
</evidence>
<feature type="transmembrane region" description="Helical" evidence="7">
    <location>
        <begin position="228"/>
        <end position="252"/>
    </location>
</feature>
<evidence type="ECO:0000256" key="2">
    <source>
        <dbReference type="ARBA" id="ARBA00022475"/>
    </source>
</evidence>
<keyword evidence="4 7" id="KW-1133">Transmembrane helix</keyword>
<dbReference type="Pfam" id="PF07690">
    <property type="entry name" value="MFS_1"/>
    <property type="match status" value="1"/>
</dbReference>
<dbReference type="PANTHER" id="PTHR23513">
    <property type="entry name" value="INTEGRAL MEMBRANE EFFLUX PROTEIN-RELATED"/>
    <property type="match status" value="1"/>
</dbReference>
<feature type="transmembrane region" description="Helical" evidence="7">
    <location>
        <begin position="48"/>
        <end position="70"/>
    </location>
</feature>